<sequence length="95" mass="11417">MIYKHLDRGACPCSSLETETKEGISKTEYTLTEHDEGTVFTVEVSLIPSNWYYKLMNNMFKWSFKYVYDDQFNNFIEYVYNHEYKIDEDQSKTSH</sequence>
<protein>
    <recommendedName>
        <fullName evidence="3">KTSC domain-containing protein</fullName>
    </recommendedName>
</protein>
<comment type="caution">
    <text evidence="1">The sequence shown here is derived from an EMBL/GenBank/DDBJ whole genome shotgun (WGS) entry which is preliminary data.</text>
</comment>
<proteinExistence type="predicted"/>
<dbReference type="RefSeq" id="WP_377558619.1">
    <property type="nucleotide sequence ID" value="NZ_JBHUHQ010000040.1"/>
</dbReference>
<evidence type="ECO:0008006" key="3">
    <source>
        <dbReference type="Google" id="ProtNLM"/>
    </source>
</evidence>
<keyword evidence="2" id="KW-1185">Reference proteome</keyword>
<accession>A0ABW4W4B1</accession>
<dbReference type="EMBL" id="JBHUHQ010000040">
    <property type="protein sequence ID" value="MFD2046569.1"/>
    <property type="molecule type" value="Genomic_DNA"/>
</dbReference>
<evidence type="ECO:0000313" key="1">
    <source>
        <dbReference type="EMBL" id="MFD2046569.1"/>
    </source>
</evidence>
<name>A0ABW4W4B1_9BACI</name>
<gene>
    <name evidence="1" type="ORF">ACFSJF_20075</name>
</gene>
<evidence type="ECO:0000313" key="2">
    <source>
        <dbReference type="Proteomes" id="UP001597383"/>
    </source>
</evidence>
<dbReference type="Proteomes" id="UP001597383">
    <property type="component" value="Unassembled WGS sequence"/>
</dbReference>
<organism evidence="1 2">
    <name type="scientific">Ornithinibacillus salinisoli</name>
    <dbReference type="NCBI Taxonomy" id="1848459"/>
    <lineage>
        <taxon>Bacteria</taxon>
        <taxon>Bacillati</taxon>
        <taxon>Bacillota</taxon>
        <taxon>Bacilli</taxon>
        <taxon>Bacillales</taxon>
        <taxon>Bacillaceae</taxon>
        <taxon>Ornithinibacillus</taxon>
    </lineage>
</organism>
<dbReference type="SUPFAM" id="SSF55961">
    <property type="entry name" value="Bet v1-like"/>
    <property type="match status" value="1"/>
</dbReference>
<reference evidence="2" key="1">
    <citation type="journal article" date="2019" name="Int. J. Syst. Evol. Microbiol.">
        <title>The Global Catalogue of Microorganisms (GCM) 10K type strain sequencing project: providing services to taxonomists for standard genome sequencing and annotation.</title>
        <authorList>
            <consortium name="The Broad Institute Genomics Platform"/>
            <consortium name="The Broad Institute Genome Sequencing Center for Infectious Disease"/>
            <person name="Wu L."/>
            <person name="Ma J."/>
        </authorList>
    </citation>
    <scope>NUCLEOTIDE SEQUENCE [LARGE SCALE GENOMIC DNA]</scope>
    <source>
        <strain evidence="2">R28</strain>
    </source>
</reference>